<dbReference type="STRING" id="1081109.A0A167WZJ1"/>
<dbReference type="OrthoDB" id="273010at2759"/>
<evidence type="ECO:0000313" key="2">
    <source>
        <dbReference type="EMBL" id="KZZ89457.1"/>
    </source>
</evidence>
<feature type="compositionally biased region" description="Polar residues" evidence="1">
    <location>
        <begin position="268"/>
        <end position="283"/>
    </location>
</feature>
<feature type="region of interest" description="Disordered" evidence="1">
    <location>
        <begin position="237"/>
        <end position="292"/>
    </location>
</feature>
<feature type="compositionally biased region" description="Polar residues" evidence="1">
    <location>
        <begin position="39"/>
        <end position="62"/>
    </location>
</feature>
<name>A0A167WZJ1_9HYPO</name>
<proteinExistence type="predicted"/>
<feature type="compositionally biased region" description="Polar residues" evidence="1">
    <location>
        <begin position="313"/>
        <end position="332"/>
    </location>
</feature>
<keyword evidence="3" id="KW-1185">Reference proteome</keyword>
<dbReference type="AlphaFoldDB" id="A0A167WZJ1"/>
<feature type="compositionally biased region" description="Polar residues" evidence="1">
    <location>
        <begin position="388"/>
        <end position="402"/>
    </location>
</feature>
<gene>
    <name evidence="2" type="ORF">AAL_07756</name>
</gene>
<organism evidence="2 3">
    <name type="scientific">Moelleriella libera RCEF 2490</name>
    <dbReference type="NCBI Taxonomy" id="1081109"/>
    <lineage>
        <taxon>Eukaryota</taxon>
        <taxon>Fungi</taxon>
        <taxon>Dikarya</taxon>
        <taxon>Ascomycota</taxon>
        <taxon>Pezizomycotina</taxon>
        <taxon>Sordariomycetes</taxon>
        <taxon>Hypocreomycetidae</taxon>
        <taxon>Hypocreales</taxon>
        <taxon>Clavicipitaceae</taxon>
        <taxon>Moelleriella</taxon>
    </lineage>
</organism>
<evidence type="ECO:0000313" key="3">
    <source>
        <dbReference type="Proteomes" id="UP000078544"/>
    </source>
</evidence>
<evidence type="ECO:0000256" key="1">
    <source>
        <dbReference type="SAM" id="MobiDB-lite"/>
    </source>
</evidence>
<protein>
    <submittedName>
        <fullName evidence="2">Uncharacterized protein</fullName>
    </submittedName>
</protein>
<dbReference type="Proteomes" id="UP000078544">
    <property type="component" value="Unassembled WGS sequence"/>
</dbReference>
<feature type="region of interest" description="Disordered" evidence="1">
    <location>
        <begin position="312"/>
        <end position="406"/>
    </location>
</feature>
<dbReference type="EMBL" id="AZGY01000025">
    <property type="protein sequence ID" value="KZZ89457.1"/>
    <property type="molecule type" value="Genomic_DNA"/>
</dbReference>
<feature type="region of interest" description="Disordered" evidence="1">
    <location>
        <begin position="39"/>
        <end position="67"/>
    </location>
</feature>
<accession>A0A167WZJ1</accession>
<comment type="caution">
    <text evidence="2">The sequence shown here is derived from an EMBL/GenBank/DDBJ whole genome shotgun (WGS) entry which is preliminary data.</text>
</comment>
<sequence>MRDAAIDLVDPSKRQSVDSVLMTAVSRSIAQQFRLLSTLQHQTQRPPKSKSTFANNGSSGSSQKRRLNHYTKDLEAFAERVAARGKVVRDSPSPPADAATLRTVTELFPYRPQLRAAGLAVTSKEQAKSVPKYLENWQRGRPKTKQDGWRRRKLADAHAVQVDGHGSAGLSQSTGTEISFARPQNTDAVRLALIDEAPIRKKRRSERKKGKRRRCLPCFSARDDLSTDNDWAHFRAPSGKAVTGGQEKPSFLKGADRSARLPRPSECYTYSPSQSPRYMSGSKTAAGGDDETYSLGWDRPNFITTGRRFSMTAPRTATQSDARTARRQQTLGEESAREASQLPPSAIFHGEDSPRYHSVVSHHPTARPSVAHNVSSARRHKDYADAMRSSQTGQQQHPSKTSVLRPVPPPRLGPNHVGICCPQSRDVPAKLTARPNIPRRTSSMKGSISSIDLDYDDGEIQDRDVLRGLHMAASAACNEEVDAFVRNRTGLRIRRFLADLMALETLTAARPGEDDAQHARRRRAEMRKLKKQVRRSREVALSGGLF</sequence>
<reference evidence="2 3" key="1">
    <citation type="journal article" date="2016" name="Genome Biol. Evol.">
        <title>Divergent and convergent evolution of fungal pathogenicity.</title>
        <authorList>
            <person name="Shang Y."/>
            <person name="Xiao G."/>
            <person name="Zheng P."/>
            <person name="Cen K."/>
            <person name="Zhan S."/>
            <person name="Wang C."/>
        </authorList>
    </citation>
    <scope>NUCLEOTIDE SEQUENCE [LARGE SCALE GENOMIC DNA]</scope>
    <source>
        <strain evidence="2 3">RCEF 2490</strain>
    </source>
</reference>